<organism evidence="3 5">
    <name type="scientific">Acutalibacter muris</name>
    <dbReference type="NCBI Taxonomy" id="1796620"/>
    <lineage>
        <taxon>Bacteria</taxon>
        <taxon>Bacillati</taxon>
        <taxon>Bacillota</taxon>
        <taxon>Clostridia</taxon>
        <taxon>Eubacteriales</taxon>
        <taxon>Acutalibacteraceae</taxon>
        <taxon>Acutalibacter</taxon>
    </lineage>
</organism>
<evidence type="ECO:0000313" key="2">
    <source>
        <dbReference type="EMBL" id="ASB40828.1"/>
    </source>
</evidence>
<evidence type="ECO:0000313" key="4">
    <source>
        <dbReference type="Proteomes" id="UP000196710"/>
    </source>
</evidence>
<dbReference type="RefSeq" id="WP_066541447.1">
    <property type="nucleotide sequence ID" value="NZ_CAJTCQ010000003.1"/>
</dbReference>
<keyword evidence="1" id="KW-0472">Membrane</keyword>
<dbReference type="InterPro" id="IPR045620">
    <property type="entry name" value="DUF6442"/>
</dbReference>
<proteinExistence type="predicted"/>
<dbReference type="KEGG" id="amur:ADH66_09290"/>
<keyword evidence="1" id="KW-1133">Transmembrane helix</keyword>
<keyword evidence="1" id="KW-0812">Transmembrane</keyword>
<evidence type="ECO:0000313" key="5">
    <source>
        <dbReference type="Proteomes" id="UP000596035"/>
    </source>
</evidence>
<keyword evidence="4" id="KW-1185">Reference proteome</keyword>
<dbReference type="EMBL" id="CP065321">
    <property type="protein sequence ID" value="QQR30112.1"/>
    <property type="molecule type" value="Genomic_DNA"/>
</dbReference>
<gene>
    <name evidence="2" type="ORF">ADH66_09290</name>
    <name evidence="3" type="ORF">I5Q82_19330</name>
</gene>
<name>A0A1Z2XQV0_9FIRM</name>
<dbReference type="Proteomes" id="UP000596035">
    <property type="component" value="Chromosome"/>
</dbReference>
<reference evidence="2" key="1">
    <citation type="journal article" date="2017" name="Genome Announc.">
        <title>High-Quality Whole-Genome Sequences of the Oligo-Mouse-Microbiota Bacterial Community.</title>
        <authorList>
            <person name="Garzetti D."/>
            <person name="Brugiroux S."/>
            <person name="Bunk B."/>
            <person name="Pukall R."/>
            <person name="McCoy K.D."/>
            <person name="Macpherson A.J."/>
            <person name="Stecher B."/>
        </authorList>
    </citation>
    <scope>NUCLEOTIDE SEQUENCE</scope>
    <source>
        <strain evidence="2">KB18</strain>
    </source>
</reference>
<accession>A0A1Z2XQV0</accession>
<dbReference type="AlphaFoldDB" id="A0A1Z2XQV0"/>
<dbReference type="EMBL" id="CP021422">
    <property type="protein sequence ID" value="ASB40828.1"/>
    <property type="molecule type" value="Genomic_DNA"/>
</dbReference>
<dbReference type="Proteomes" id="UP000196710">
    <property type="component" value="Chromosome"/>
</dbReference>
<sequence length="111" mass="12849">MNREEILEKSRRENKNQDVYEQEVLKQSNEVAAFVMVLLAAVFWLVQIFTDGSINYGLWALVFAQNMTTLWVKYTKLRRRRELIFAIMYTAAVILASACHIHKLITAPSAV</sequence>
<feature type="transmembrane region" description="Helical" evidence="1">
    <location>
        <begin position="84"/>
        <end position="105"/>
    </location>
</feature>
<evidence type="ECO:0000256" key="1">
    <source>
        <dbReference type="SAM" id="Phobius"/>
    </source>
</evidence>
<evidence type="ECO:0000313" key="3">
    <source>
        <dbReference type="EMBL" id="QQR30112.1"/>
    </source>
</evidence>
<reference evidence="4" key="2">
    <citation type="submission" date="2017-05" db="EMBL/GenBank/DDBJ databases">
        <title>Improved OligoMM genomes.</title>
        <authorList>
            <person name="Garzetti D."/>
        </authorList>
    </citation>
    <scope>NUCLEOTIDE SEQUENCE [LARGE SCALE GENOMIC DNA]</scope>
    <source>
        <strain evidence="4">KB18</strain>
    </source>
</reference>
<reference evidence="3 5" key="3">
    <citation type="submission" date="2020-11" db="EMBL/GenBank/DDBJ databases">
        <title>Closed and high quality bacterial genomes of the OMM12 community.</title>
        <authorList>
            <person name="Marbouty M."/>
            <person name="Lamy-Besnier Q."/>
            <person name="Debarbieux L."/>
            <person name="Koszul R."/>
        </authorList>
    </citation>
    <scope>NUCLEOTIDE SEQUENCE [LARGE SCALE GENOMIC DNA]</scope>
    <source>
        <strain evidence="3 5">KB18</strain>
    </source>
</reference>
<dbReference type="Pfam" id="PF20040">
    <property type="entry name" value="DUF6442"/>
    <property type="match status" value="1"/>
</dbReference>
<protein>
    <submittedName>
        <fullName evidence="3">Uncharacterized protein</fullName>
    </submittedName>
</protein>